<dbReference type="PANTHER" id="PTHR43155">
    <property type="entry name" value="CYCLIC DI-GMP PHOSPHODIESTERASE PA4108-RELATED"/>
    <property type="match status" value="1"/>
</dbReference>
<feature type="domain" description="HD" evidence="1">
    <location>
        <begin position="251"/>
        <end position="373"/>
    </location>
</feature>
<evidence type="ECO:0000259" key="1">
    <source>
        <dbReference type="PROSITE" id="PS51831"/>
    </source>
</evidence>
<dbReference type="InterPro" id="IPR006674">
    <property type="entry name" value="HD_domain"/>
</dbReference>
<dbReference type="InterPro" id="IPR006675">
    <property type="entry name" value="HDIG_dom"/>
</dbReference>
<dbReference type="PANTHER" id="PTHR43155:SF1">
    <property type="entry name" value="3'3'-CGAMP-SPECIFIC PHOSPHODIESTERASE 1"/>
    <property type="match status" value="1"/>
</dbReference>
<sequence length="412" mass="46863">MDRISVSEDAFYIRRMWSFSRALDLGLVDEEIERGLTFKIGQRHGERVAYIAMRLGRCLGLNKKELVHLTIAGLLHDIGALGCFRTHFGNPKILRQHCLVGSDLVKRFPAGEILSSAIKYHHETPISCRNVLKVRPEEITLMAKILSLADQVDLRLTRRQYTRKERDELLQWVSWESGVLFFPEIAAAFEQIARKEAFWLDIEQSDLLQIALGLLCGKWHLPAVRELEIHGFTDDLAVTFADLIDQKSRFTARHSRSVAEIAERLAEGLGWSDQQRHELYVAGLLHDLGKLSIPKKILDKQGPLDVAETDIIRTHTYYTHRLLTEAGFPTRMVEWAAHHHERLDGKGYPFALTAKEIDTGSRLMTIADMFAALTEDRPYRKAMSAAEALEIIQRGSGISVDEQLLPLARKVL</sequence>
<dbReference type="EMBL" id="CP003639">
    <property type="protein sequence ID" value="AFM43206.1"/>
    <property type="molecule type" value="Genomic_DNA"/>
</dbReference>
<dbReference type="KEGG" id="dai:Desaci_4362"/>
<accession>I4DBN2</accession>
<dbReference type="InterPro" id="IPR003607">
    <property type="entry name" value="HD/PDEase_dom"/>
</dbReference>
<dbReference type="Pfam" id="PF13487">
    <property type="entry name" value="HD_5"/>
    <property type="match status" value="1"/>
</dbReference>
<gene>
    <name evidence="3" type="ordered locus">Desaci_4362</name>
</gene>
<dbReference type="NCBIfam" id="TIGR00277">
    <property type="entry name" value="HDIG"/>
    <property type="match status" value="1"/>
</dbReference>
<feature type="domain" description="HD-GYP" evidence="2">
    <location>
        <begin position="229"/>
        <end position="412"/>
    </location>
</feature>
<evidence type="ECO:0000259" key="2">
    <source>
        <dbReference type="PROSITE" id="PS51832"/>
    </source>
</evidence>
<name>I4DBN2_DESAJ</name>
<dbReference type="CDD" id="cd00077">
    <property type="entry name" value="HDc"/>
    <property type="match status" value="2"/>
</dbReference>
<evidence type="ECO:0000313" key="3">
    <source>
        <dbReference type="EMBL" id="AFM43206.1"/>
    </source>
</evidence>
<dbReference type="STRING" id="646529.Desaci_4362"/>
<dbReference type="InterPro" id="IPR037522">
    <property type="entry name" value="HD_GYP_dom"/>
</dbReference>
<proteinExistence type="predicted"/>
<dbReference type="HOGENOM" id="CLU_040286_2_0_9"/>
<reference evidence="3 4" key="1">
    <citation type="journal article" date="2012" name="J. Bacteriol.">
        <title>Complete genome sequences of Desulfosporosinus orientis DSM765T, Desulfosporosinus youngiae DSM17734T, Desulfosporosinus meridiei DSM13257T, and Desulfosporosinus acidiphilus DSM22704T.</title>
        <authorList>
            <person name="Pester M."/>
            <person name="Brambilla E."/>
            <person name="Alazard D."/>
            <person name="Rattei T."/>
            <person name="Weinmaier T."/>
            <person name="Han J."/>
            <person name="Lucas S."/>
            <person name="Lapidus A."/>
            <person name="Cheng J.F."/>
            <person name="Goodwin L."/>
            <person name="Pitluck S."/>
            <person name="Peters L."/>
            <person name="Ovchinnikova G."/>
            <person name="Teshima H."/>
            <person name="Detter J.C."/>
            <person name="Han C.S."/>
            <person name="Tapia R."/>
            <person name="Land M.L."/>
            <person name="Hauser L."/>
            <person name="Kyrpides N.C."/>
            <person name="Ivanova N.N."/>
            <person name="Pagani I."/>
            <person name="Huntmann M."/>
            <person name="Wei C.L."/>
            <person name="Davenport K.W."/>
            <person name="Daligault H."/>
            <person name="Chain P.S."/>
            <person name="Chen A."/>
            <person name="Mavromatis K."/>
            <person name="Markowitz V."/>
            <person name="Szeto E."/>
            <person name="Mikhailova N."/>
            <person name="Pati A."/>
            <person name="Wagner M."/>
            <person name="Woyke T."/>
            <person name="Ollivier B."/>
            <person name="Klenk H.P."/>
            <person name="Spring S."/>
            <person name="Loy A."/>
        </authorList>
    </citation>
    <scope>NUCLEOTIDE SEQUENCE [LARGE SCALE GENOMIC DNA]</scope>
    <source>
        <strain evidence="4">DSM 22704 / JCM 16185 / SJ4</strain>
    </source>
</reference>
<dbReference type="PROSITE" id="PS51832">
    <property type="entry name" value="HD_GYP"/>
    <property type="match status" value="1"/>
</dbReference>
<dbReference type="PROSITE" id="PS51831">
    <property type="entry name" value="HD"/>
    <property type="match status" value="1"/>
</dbReference>
<organism evidence="3 4">
    <name type="scientific">Desulfosporosinus acidiphilus (strain DSM 22704 / JCM 16185 / SJ4)</name>
    <dbReference type="NCBI Taxonomy" id="646529"/>
    <lineage>
        <taxon>Bacteria</taxon>
        <taxon>Bacillati</taxon>
        <taxon>Bacillota</taxon>
        <taxon>Clostridia</taxon>
        <taxon>Eubacteriales</taxon>
        <taxon>Desulfitobacteriaceae</taxon>
        <taxon>Desulfosporosinus</taxon>
    </lineage>
</organism>
<dbReference type="AlphaFoldDB" id="I4DBN2"/>
<dbReference type="Pfam" id="PF01966">
    <property type="entry name" value="HD"/>
    <property type="match status" value="1"/>
</dbReference>
<dbReference type="Gene3D" id="1.10.3210.10">
    <property type="entry name" value="Hypothetical protein af1432"/>
    <property type="match status" value="2"/>
</dbReference>
<evidence type="ECO:0000313" key="4">
    <source>
        <dbReference type="Proteomes" id="UP000002892"/>
    </source>
</evidence>
<protein>
    <submittedName>
        <fullName evidence="3">Putative domain HDIG-containing protein</fullName>
    </submittedName>
</protein>
<dbReference type="Proteomes" id="UP000002892">
    <property type="component" value="Chromosome"/>
</dbReference>
<keyword evidence="4" id="KW-1185">Reference proteome</keyword>
<dbReference type="SMART" id="SM00471">
    <property type="entry name" value="HDc"/>
    <property type="match status" value="2"/>
</dbReference>
<dbReference type="eggNOG" id="COG2206">
    <property type="taxonomic scope" value="Bacteria"/>
</dbReference>
<dbReference type="SUPFAM" id="SSF109604">
    <property type="entry name" value="HD-domain/PDEase-like"/>
    <property type="match status" value="2"/>
</dbReference>